<evidence type="ECO:0000256" key="1">
    <source>
        <dbReference type="SAM" id="MobiDB-lite"/>
    </source>
</evidence>
<keyword evidence="3" id="KW-1185">Reference proteome</keyword>
<dbReference type="InterPro" id="IPR014710">
    <property type="entry name" value="RmlC-like_jellyroll"/>
</dbReference>
<feature type="compositionally biased region" description="Basic and acidic residues" evidence="1">
    <location>
        <begin position="50"/>
        <end position="59"/>
    </location>
</feature>
<sequence>MWKLRNVMKLRDRDGSSKIVMEAQSRLKSSNGGGATEPSGSPRFSPSMRKAKEEVEDRRSRHSILVTAPAALCSGVVASGSVSTMRLYMSGRGFASRLAIASSSSSSAANLAVHQRYGSLELGQEVLHLYELRADTAVAVIRRTPTNAVECGRKVAQARVAGQRLQAVSLRLTESLHHPAWPPARCRSENCQHDRTAASKLLRLPWLLLTEVMLDILRHCEYRKCQRDDVIIWQGERGEEFYVMLSGRTSIFIDPTKSGEVAPMTGVDDEESARQVLGTAPEAPAPLPKALSGADKMRQLLMQLDQEAKDKQRQLQPEAKEEEVAMFDRKVLGNFIFQLDAGKCFGEIALMTEESVRNASIIADEETDLLVISRDLFNRAFKSQQEKEYAERHGFIDSSHLFNWWNPRFKRLLEMSLRKERFAYDSVIVRQGQAFSALHFIIRGVVSVSVDSSQHRRQYPVQFATWKPASELEALLARRKPRVNCEQKSLQQEAIRVRRELGYSEAERLATGRNRHLAFVEEGDCIGDFEYVLGLHTHSCSHRAMGEVETLILDLQNIERLITRRHQRTLNLLKLLVLEKVHQRLHQLGRQAVTPSEPASTDDVTLFAMSADRLQSELARRPPTASEMAARRQSATTRLTQRDREMATLSKLFLLDKAALIRPCVPGSVGVRLASHQQSRYWSRRLREKEERDREAQEDRVARREFHVQARSLRQLTNSKRDSEPEDELKLHKELQKTSARSQGNIVNEILETTTVQNASGEKISLMVMLKMMQRLKEVRRRLSLKSSGGERQRQSQQRPSSSGSAASATFDEETSDAVLVGLEDRIGDFLRRCSIHREESQSTAPATTEGVTKLRRYDLDPEKVPLPGGTVLVKRKPCTAGTVSSEHGHQHTRRYMLPNNALRILQAHSAVRMQRDSALQQQPPEQEKRLSVSAGTSRGRQHRPSLRGNRLL</sequence>
<proteinExistence type="predicted"/>
<dbReference type="AlphaFoldDB" id="A0A1I8HTG4"/>
<feature type="compositionally biased region" description="Low complexity" evidence="1">
    <location>
        <begin position="795"/>
        <end position="809"/>
    </location>
</feature>
<feature type="region of interest" description="Disordered" evidence="1">
    <location>
        <begin position="913"/>
        <end position="953"/>
    </location>
</feature>
<dbReference type="PROSITE" id="PS00888">
    <property type="entry name" value="CNMP_BINDING_1"/>
    <property type="match status" value="1"/>
</dbReference>
<name>A0A1I8HTG4_9PLAT</name>
<accession>A0A1I8HTG4</accession>
<evidence type="ECO:0000313" key="3">
    <source>
        <dbReference type="Proteomes" id="UP000095280"/>
    </source>
</evidence>
<feature type="compositionally biased region" description="Basic and acidic residues" evidence="1">
    <location>
        <begin position="719"/>
        <end position="736"/>
    </location>
</feature>
<dbReference type="WBParaSite" id="maker-uti_cns_0008017-snap-gene-0.2-mRNA-1">
    <property type="protein sequence ID" value="maker-uti_cns_0008017-snap-gene-0.2-mRNA-1"/>
    <property type="gene ID" value="maker-uti_cns_0008017-snap-gene-0.2"/>
</dbReference>
<dbReference type="CDD" id="cd00038">
    <property type="entry name" value="CAP_ED"/>
    <property type="match status" value="1"/>
</dbReference>
<dbReference type="InterPro" id="IPR018490">
    <property type="entry name" value="cNMP-bd_dom_sf"/>
</dbReference>
<feature type="region of interest" description="Disordered" evidence="1">
    <location>
        <begin position="618"/>
        <end position="641"/>
    </location>
</feature>
<feature type="domain" description="Cyclic nucleotide-binding" evidence="2">
    <location>
        <begin position="401"/>
        <end position="482"/>
    </location>
</feature>
<organism evidence="3 4">
    <name type="scientific">Macrostomum lignano</name>
    <dbReference type="NCBI Taxonomy" id="282301"/>
    <lineage>
        <taxon>Eukaryota</taxon>
        <taxon>Metazoa</taxon>
        <taxon>Spiralia</taxon>
        <taxon>Lophotrochozoa</taxon>
        <taxon>Platyhelminthes</taxon>
        <taxon>Rhabditophora</taxon>
        <taxon>Macrostomorpha</taxon>
        <taxon>Macrostomida</taxon>
        <taxon>Macrostomidae</taxon>
        <taxon>Macrostomum</taxon>
    </lineage>
</organism>
<dbReference type="Pfam" id="PF00027">
    <property type="entry name" value="cNMP_binding"/>
    <property type="match status" value="1"/>
</dbReference>
<feature type="region of interest" description="Disordered" evidence="1">
    <location>
        <begin position="13"/>
        <end position="60"/>
    </location>
</feature>
<dbReference type="InterPro" id="IPR000595">
    <property type="entry name" value="cNMP-bd_dom"/>
</dbReference>
<dbReference type="PANTHER" id="PTHR23011">
    <property type="entry name" value="CYCLIC NUCLEOTIDE-BINDING DOMAIN CONTAINING PROTEIN"/>
    <property type="match status" value="1"/>
</dbReference>
<feature type="domain" description="Cyclic nucleotide-binding" evidence="2">
    <location>
        <begin position="213"/>
        <end position="398"/>
    </location>
</feature>
<dbReference type="SUPFAM" id="SSF51206">
    <property type="entry name" value="cAMP-binding domain-like"/>
    <property type="match status" value="2"/>
</dbReference>
<reference evidence="4" key="1">
    <citation type="submission" date="2016-11" db="UniProtKB">
        <authorList>
            <consortium name="WormBaseParasite"/>
        </authorList>
    </citation>
    <scope>IDENTIFICATION</scope>
</reference>
<dbReference type="Gene3D" id="2.60.120.10">
    <property type="entry name" value="Jelly Rolls"/>
    <property type="match status" value="2"/>
</dbReference>
<dbReference type="InterPro" id="IPR018488">
    <property type="entry name" value="cNMP-bd_CS"/>
</dbReference>
<feature type="region of interest" description="Disordered" evidence="1">
    <location>
        <begin position="714"/>
        <end position="740"/>
    </location>
</feature>
<dbReference type="Proteomes" id="UP000095280">
    <property type="component" value="Unplaced"/>
</dbReference>
<dbReference type="PANTHER" id="PTHR23011:SF28">
    <property type="entry name" value="CYCLIC NUCLEOTIDE-BINDING DOMAIN CONTAINING PROTEIN"/>
    <property type="match status" value="1"/>
</dbReference>
<feature type="region of interest" description="Disordered" evidence="1">
    <location>
        <begin position="782"/>
        <end position="813"/>
    </location>
</feature>
<protein>
    <submittedName>
        <fullName evidence="4">Cyclic nucleotide-binding domain-containing protein</fullName>
    </submittedName>
</protein>
<dbReference type="PROSITE" id="PS50042">
    <property type="entry name" value="CNMP_BINDING_3"/>
    <property type="match status" value="2"/>
</dbReference>
<evidence type="ECO:0000313" key="4">
    <source>
        <dbReference type="WBParaSite" id="maker-uti_cns_0008017-snap-gene-0.2-mRNA-1"/>
    </source>
</evidence>
<evidence type="ECO:0000259" key="2">
    <source>
        <dbReference type="PROSITE" id="PS50042"/>
    </source>
</evidence>